<sequence>MATTMNKAQSNTGTENRHFDLVSVLYHSLEGGAVYEQYIQDAKEAGDQDLTNFFQDVKDTNCRLADRAQELLKARLNQG</sequence>
<reference evidence="1" key="1">
    <citation type="submission" date="2020-10" db="EMBL/GenBank/DDBJ databases">
        <authorList>
            <person name="Castelo-Branco R."/>
            <person name="Eusebio N."/>
            <person name="Adriana R."/>
            <person name="Vieira A."/>
            <person name="Brugerolle De Fraissinette N."/>
            <person name="Rezende De Castro R."/>
            <person name="Schneider M.P."/>
            <person name="Vasconcelos V."/>
            <person name="Leao P.N."/>
        </authorList>
    </citation>
    <scope>NUCLEOTIDE SEQUENCE</scope>
    <source>
        <strain evidence="1">LEGE 07310</strain>
    </source>
</reference>
<keyword evidence="2" id="KW-1185">Reference proteome</keyword>
<dbReference type="Proteomes" id="UP000636505">
    <property type="component" value="Unassembled WGS sequence"/>
</dbReference>
<dbReference type="RefSeq" id="WP_193912380.1">
    <property type="nucleotide sequence ID" value="NZ_JADEXG010000118.1"/>
</dbReference>
<evidence type="ECO:0000313" key="1">
    <source>
        <dbReference type="EMBL" id="MBE9080439.1"/>
    </source>
</evidence>
<gene>
    <name evidence="1" type="ORF">IQ241_24665</name>
</gene>
<evidence type="ECO:0000313" key="2">
    <source>
        <dbReference type="Proteomes" id="UP000636505"/>
    </source>
</evidence>
<dbReference type="EMBL" id="JADEXG010000118">
    <property type="protein sequence ID" value="MBE9080439.1"/>
    <property type="molecule type" value="Genomic_DNA"/>
</dbReference>
<organism evidence="1 2">
    <name type="scientific">Vasconcelosia minhoensis LEGE 07310</name>
    <dbReference type="NCBI Taxonomy" id="915328"/>
    <lineage>
        <taxon>Bacteria</taxon>
        <taxon>Bacillati</taxon>
        <taxon>Cyanobacteriota</taxon>
        <taxon>Cyanophyceae</taxon>
        <taxon>Nodosilineales</taxon>
        <taxon>Cymatolegaceae</taxon>
        <taxon>Vasconcelosia</taxon>
        <taxon>Vasconcelosia minhoensis</taxon>
    </lineage>
</organism>
<proteinExistence type="predicted"/>
<name>A0A8J7AX41_9CYAN</name>
<dbReference type="AlphaFoldDB" id="A0A8J7AX41"/>
<accession>A0A8J7AX41</accession>
<protein>
    <submittedName>
        <fullName evidence="1">Uncharacterized protein</fullName>
    </submittedName>
</protein>
<comment type="caution">
    <text evidence="1">The sequence shown here is derived from an EMBL/GenBank/DDBJ whole genome shotgun (WGS) entry which is preliminary data.</text>
</comment>